<accession>A0A1G8LHC4</accession>
<evidence type="ECO:0000259" key="2">
    <source>
        <dbReference type="Pfam" id="PF09917"/>
    </source>
</evidence>
<sequence>MKHWIIAMALTLSGAGIASADPIQGLWKTQEDDGAYAHVQIAPCGEAYCGTITRTFNSDGEYQSPNIGKQLVRNMKPAGNGRYEGKVWRPSNDKVYIGKIDLNGNSMKLAGCVAGGLICAKQSWARVK</sequence>
<dbReference type="PANTHER" id="PTHR36919:SF2">
    <property type="entry name" value="BLL6627 PROTEIN"/>
    <property type="match status" value="1"/>
</dbReference>
<gene>
    <name evidence="3" type="ORF">SAMN05421850_103294</name>
</gene>
<feature type="chain" id="PRO_5011678417" description="DUF2147 domain-containing protein" evidence="1">
    <location>
        <begin position="21"/>
        <end position="128"/>
    </location>
</feature>
<proteinExistence type="predicted"/>
<feature type="signal peptide" evidence="1">
    <location>
        <begin position="1"/>
        <end position="20"/>
    </location>
</feature>
<dbReference type="PANTHER" id="PTHR36919">
    <property type="entry name" value="BLR1215 PROTEIN"/>
    <property type="match status" value="1"/>
</dbReference>
<evidence type="ECO:0000256" key="1">
    <source>
        <dbReference type="SAM" id="SignalP"/>
    </source>
</evidence>
<dbReference type="Proteomes" id="UP000199340">
    <property type="component" value="Unassembled WGS sequence"/>
</dbReference>
<dbReference type="Pfam" id="PF09917">
    <property type="entry name" value="DUF2147"/>
    <property type="match status" value="1"/>
</dbReference>
<keyword evidence="4" id="KW-1185">Reference proteome</keyword>
<dbReference type="RefSeq" id="WP_090028235.1">
    <property type="nucleotide sequence ID" value="NZ_FNEB01000003.1"/>
</dbReference>
<dbReference type="Gene3D" id="2.40.128.520">
    <property type="match status" value="1"/>
</dbReference>
<dbReference type="EMBL" id="FNEB01000003">
    <property type="protein sequence ID" value="SDI54640.1"/>
    <property type="molecule type" value="Genomic_DNA"/>
</dbReference>
<dbReference type="InterPro" id="IPR019223">
    <property type="entry name" value="DUF2147"/>
</dbReference>
<dbReference type="OrthoDB" id="9811671at2"/>
<dbReference type="AlphaFoldDB" id="A0A1G8LHC4"/>
<name>A0A1G8LHC4_9RHOB</name>
<reference evidence="3 4" key="1">
    <citation type="submission" date="2016-10" db="EMBL/GenBank/DDBJ databases">
        <authorList>
            <person name="de Groot N.N."/>
        </authorList>
    </citation>
    <scope>NUCLEOTIDE SEQUENCE [LARGE SCALE GENOMIC DNA]</scope>
    <source>
        <strain evidence="3 4">DSM 28010</strain>
    </source>
</reference>
<evidence type="ECO:0000313" key="4">
    <source>
        <dbReference type="Proteomes" id="UP000199340"/>
    </source>
</evidence>
<feature type="domain" description="DUF2147" evidence="2">
    <location>
        <begin position="25"/>
        <end position="126"/>
    </location>
</feature>
<protein>
    <recommendedName>
        <fullName evidence="2">DUF2147 domain-containing protein</fullName>
    </recommendedName>
</protein>
<organism evidence="3 4">
    <name type="scientific">Lutimaribacter saemankumensis</name>
    <dbReference type="NCBI Taxonomy" id="490829"/>
    <lineage>
        <taxon>Bacteria</taxon>
        <taxon>Pseudomonadati</taxon>
        <taxon>Pseudomonadota</taxon>
        <taxon>Alphaproteobacteria</taxon>
        <taxon>Rhodobacterales</taxon>
        <taxon>Roseobacteraceae</taxon>
        <taxon>Lutimaribacter</taxon>
    </lineage>
</organism>
<keyword evidence="1" id="KW-0732">Signal</keyword>
<evidence type="ECO:0000313" key="3">
    <source>
        <dbReference type="EMBL" id="SDI54640.1"/>
    </source>
</evidence>
<dbReference type="STRING" id="490829.SAMN05421850_103294"/>